<feature type="region of interest" description="Disordered" evidence="1">
    <location>
        <begin position="554"/>
        <end position="575"/>
    </location>
</feature>
<protein>
    <recommendedName>
        <fullName evidence="2">DUF4283 domain-containing protein</fullName>
    </recommendedName>
</protein>
<sequence length="660" mass="71878">MAPPEKLAPDPDLPSPPKAPSPLTSKPPKKPTPPRGGSIDSVLLALAGKAPPPSAAPPTSEALPSSGQEAVAPASSLDGALFTTDEPPNRAAAAFLAAARVRQGTPSVPASRIPYAKKTAISFNAGPSRPPPASKRQGVLPSTKPQSRYASESRSWAQLFPSQEKIIANKDLEFIEPVMENGAPVVTSEDSDLTEMDSHWENSLVGYVIGKKPYYKPFIDFLYRVWQPKGNLEILIRGGGFFVARFSNQDDMHKVIEGGPWLMGGRPIVLRQWFRGIKMEMERLETIPIWIHLPQLPLHLWGKKMLSKLASAVGIPLYMDTSTANRSRIEYARICVEISASSTLPDIIRLKEDGLIKELQVVYEWKPSPCHSCNTFGHSDSQCPISDVSPTIAKASMPILPGGQRNTSKVHTNSEWVSVKNSVKPSSIHHDSAPLQSNSFSSLVEEEVVTIKSGLALERANHVVQEDLVVHEMAIKVGSTHDANGDDTLKVDSHIESGQEGDISIVEDYQVVHKEVEAIGDDQVVLERQEGVGTYELIGGAAVPVTPTQILDSLQGKPFAKPPLNHMKNASDQIPDQSHLDLSLDCSNQDFFIDLFDTTDPTSSKPNGNSTYSDQKGKEKTAQKGGEAKISKNKKRNKNHKNVEVETHHKKPSRGASKDV</sequence>
<organism evidence="3 4">
    <name type="scientific">Acorus calamus</name>
    <name type="common">Sweet flag</name>
    <dbReference type="NCBI Taxonomy" id="4465"/>
    <lineage>
        <taxon>Eukaryota</taxon>
        <taxon>Viridiplantae</taxon>
        <taxon>Streptophyta</taxon>
        <taxon>Embryophyta</taxon>
        <taxon>Tracheophyta</taxon>
        <taxon>Spermatophyta</taxon>
        <taxon>Magnoliopsida</taxon>
        <taxon>Liliopsida</taxon>
        <taxon>Acoraceae</taxon>
        <taxon>Acorus</taxon>
    </lineage>
</organism>
<keyword evidence="4" id="KW-1185">Reference proteome</keyword>
<evidence type="ECO:0000313" key="4">
    <source>
        <dbReference type="Proteomes" id="UP001180020"/>
    </source>
</evidence>
<dbReference type="Proteomes" id="UP001180020">
    <property type="component" value="Unassembled WGS sequence"/>
</dbReference>
<comment type="caution">
    <text evidence="3">The sequence shown here is derived from an EMBL/GenBank/DDBJ whole genome shotgun (WGS) entry which is preliminary data.</text>
</comment>
<reference evidence="3" key="1">
    <citation type="journal article" date="2023" name="Nat. Commun.">
        <title>Diploid and tetraploid genomes of Acorus and the evolution of monocots.</title>
        <authorList>
            <person name="Ma L."/>
            <person name="Liu K.W."/>
            <person name="Li Z."/>
            <person name="Hsiao Y.Y."/>
            <person name="Qi Y."/>
            <person name="Fu T."/>
            <person name="Tang G.D."/>
            <person name="Zhang D."/>
            <person name="Sun W.H."/>
            <person name="Liu D.K."/>
            <person name="Li Y."/>
            <person name="Chen G.Z."/>
            <person name="Liu X.D."/>
            <person name="Liao X.Y."/>
            <person name="Jiang Y.T."/>
            <person name="Yu X."/>
            <person name="Hao Y."/>
            <person name="Huang J."/>
            <person name="Zhao X.W."/>
            <person name="Ke S."/>
            <person name="Chen Y.Y."/>
            <person name="Wu W.L."/>
            <person name="Hsu J.L."/>
            <person name="Lin Y.F."/>
            <person name="Huang M.D."/>
            <person name="Li C.Y."/>
            <person name="Huang L."/>
            <person name="Wang Z.W."/>
            <person name="Zhao X."/>
            <person name="Zhong W.Y."/>
            <person name="Peng D.H."/>
            <person name="Ahmad S."/>
            <person name="Lan S."/>
            <person name="Zhang J.S."/>
            <person name="Tsai W.C."/>
            <person name="Van de Peer Y."/>
            <person name="Liu Z.J."/>
        </authorList>
    </citation>
    <scope>NUCLEOTIDE SEQUENCE</scope>
    <source>
        <strain evidence="3">CP</strain>
    </source>
</reference>
<dbReference type="EMBL" id="JAUJYO010000014">
    <property type="protein sequence ID" value="KAK1298659.1"/>
    <property type="molecule type" value="Genomic_DNA"/>
</dbReference>
<accession>A0AAV9DCQ4</accession>
<dbReference type="InterPro" id="IPR025558">
    <property type="entry name" value="DUF4283"/>
</dbReference>
<evidence type="ECO:0000313" key="3">
    <source>
        <dbReference type="EMBL" id="KAK1298659.1"/>
    </source>
</evidence>
<feature type="domain" description="DUF4283" evidence="2">
    <location>
        <begin position="198"/>
        <end position="275"/>
    </location>
</feature>
<gene>
    <name evidence="3" type="ORF">QJS10_CPB14g01524</name>
</gene>
<dbReference type="Pfam" id="PF14111">
    <property type="entry name" value="DUF4283"/>
    <property type="match status" value="1"/>
</dbReference>
<feature type="compositionally biased region" description="Low complexity" evidence="1">
    <location>
        <begin position="57"/>
        <end position="66"/>
    </location>
</feature>
<proteinExistence type="predicted"/>
<reference evidence="3" key="2">
    <citation type="submission" date="2023-06" db="EMBL/GenBank/DDBJ databases">
        <authorList>
            <person name="Ma L."/>
            <person name="Liu K.-W."/>
            <person name="Li Z."/>
            <person name="Hsiao Y.-Y."/>
            <person name="Qi Y."/>
            <person name="Fu T."/>
            <person name="Tang G."/>
            <person name="Zhang D."/>
            <person name="Sun W.-H."/>
            <person name="Liu D.-K."/>
            <person name="Li Y."/>
            <person name="Chen G.-Z."/>
            <person name="Liu X.-D."/>
            <person name="Liao X.-Y."/>
            <person name="Jiang Y.-T."/>
            <person name="Yu X."/>
            <person name="Hao Y."/>
            <person name="Huang J."/>
            <person name="Zhao X.-W."/>
            <person name="Ke S."/>
            <person name="Chen Y.-Y."/>
            <person name="Wu W.-L."/>
            <person name="Hsu J.-L."/>
            <person name="Lin Y.-F."/>
            <person name="Huang M.-D."/>
            <person name="Li C.-Y."/>
            <person name="Huang L."/>
            <person name="Wang Z.-W."/>
            <person name="Zhao X."/>
            <person name="Zhong W.-Y."/>
            <person name="Peng D.-H."/>
            <person name="Ahmad S."/>
            <person name="Lan S."/>
            <person name="Zhang J.-S."/>
            <person name="Tsai W.-C."/>
            <person name="Van De Peer Y."/>
            <person name="Liu Z.-J."/>
        </authorList>
    </citation>
    <scope>NUCLEOTIDE SEQUENCE</scope>
    <source>
        <strain evidence="3">CP</strain>
        <tissue evidence="3">Leaves</tissue>
    </source>
</reference>
<feature type="region of interest" description="Disordered" evidence="1">
    <location>
        <begin position="122"/>
        <end position="153"/>
    </location>
</feature>
<evidence type="ECO:0000259" key="2">
    <source>
        <dbReference type="Pfam" id="PF14111"/>
    </source>
</evidence>
<feature type="region of interest" description="Disordered" evidence="1">
    <location>
        <begin position="1"/>
        <end position="85"/>
    </location>
</feature>
<dbReference type="PANTHER" id="PTHR33233:SF14">
    <property type="entry name" value="ENDONUCLEASE_EXONUCLEASE_PHOSPHATASE"/>
    <property type="match status" value="1"/>
</dbReference>
<feature type="compositionally biased region" description="Basic and acidic residues" evidence="1">
    <location>
        <begin position="615"/>
        <end position="630"/>
    </location>
</feature>
<feature type="compositionally biased region" description="Pro residues" evidence="1">
    <location>
        <begin position="11"/>
        <end position="20"/>
    </location>
</feature>
<feature type="compositionally biased region" description="Basic residues" evidence="1">
    <location>
        <begin position="631"/>
        <end position="640"/>
    </location>
</feature>
<dbReference type="PANTHER" id="PTHR33233">
    <property type="entry name" value="ENDONUCLEASE/EXONUCLEASE/PHOSPHATASE"/>
    <property type="match status" value="1"/>
</dbReference>
<feature type="compositionally biased region" description="Polar residues" evidence="1">
    <location>
        <begin position="143"/>
        <end position="153"/>
    </location>
</feature>
<feature type="compositionally biased region" description="Polar residues" evidence="1">
    <location>
        <begin position="599"/>
        <end position="614"/>
    </location>
</feature>
<evidence type="ECO:0000256" key="1">
    <source>
        <dbReference type="SAM" id="MobiDB-lite"/>
    </source>
</evidence>
<feature type="region of interest" description="Disordered" evidence="1">
    <location>
        <begin position="597"/>
        <end position="660"/>
    </location>
</feature>
<name>A0AAV9DCQ4_ACOCL</name>
<dbReference type="AlphaFoldDB" id="A0AAV9DCQ4"/>